<dbReference type="CDD" id="cd20659">
    <property type="entry name" value="CYP4B_4F-like"/>
    <property type="match status" value="1"/>
</dbReference>
<keyword evidence="2 3" id="KW-0408">Iron</keyword>
<dbReference type="Pfam" id="PF00067">
    <property type="entry name" value="p450"/>
    <property type="match status" value="1"/>
</dbReference>
<reference evidence="4" key="1">
    <citation type="journal article" date="2004" name="Biochem. Biophys. Res. Commun.">
        <title>Identification and expression of two novel cytochrome P450 genes, belonging to CYP4 and a new CYP331 family, in the polychaete Capitella capitata sp.I.</title>
        <authorList>
            <person name="Li B."/>
            <person name="Bisgaard H.C."/>
            <person name="Forbes V.E."/>
        </authorList>
    </citation>
    <scope>NUCLEOTIDE SEQUENCE</scope>
</reference>
<comment type="cofactor">
    <cofactor evidence="2">
        <name>heme</name>
        <dbReference type="ChEBI" id="CHEBI:30413"/>
    </cofactor>
</comment>
<dbReference type="Gene3D" id="1.10.630.10">
    <property type="entry name" value="Cytochrome P450"/>
    <property type="match status" value="1"/>
</dbReference>
<keyword evidence="3" id="KW-0503">Monooxygenase</keyword>
<organism evidence="4">
    <name type="scientific">Capitella capitata</name>
    <dbReference type="NCBI Taxonomy" id="51294"/>
    <lineage>
        <taxon>Eukaryota</taxon>
        <taxon>Metazoa</taxon>
        <taxon>Spiralia</taxon>
        <taxon>Lophotrochozoa</taxon>
        <taxon>Annelida</taxon>
        <taxon>Polychaeta</taxon>
        <taxon>Sedentaria</taxon>
        <taxon>Scolecida</taxon>
        <taxon>Capitellidae</taxon>
        <taxon>Capitella</taxon>
    </lineage>
</organism>
<evidence type="ECO:0000256" key="1">
    <source>
        <dbReference type="ARBA" id="ARBA00010617"/>
    </source>
</evidence>
<dbReference type="GO" id="GO:0004497">
    <property type="term" value="F:monooxygenase activity"/>
    <property type="evidence" value="ECO:0007669"/>
    <property type="project" value="UniProtKB-KW"/>
</dbReference>
<dbReference type="SUPFAM" id="SSF48264">
    <property type="entry name" value="Cytochrome P450"/>
    <property type="match status" value="1"/>
</dbReference>
<accession>Q6PW73</accession>
<keyword evidence="2 3" id="KW-0349">Heme</keyword>
<protein>
    <submittedName>
        <fullName evidence="4">Cytochrome P450 CYP4AT1</fullName>
    </submittedName>
</protein>
<dbReference type="InterPro" id="IPR036396">
    <property type="entry name" value="Cyt_P450_sf"/>
</dbReference>
<keyword evidence="2 3" id="KW-0479">Metal-binding</keyword>
<dbReference type="GO" id="GO:0005506">
    <property type="term" value="F:iron ion binding"/>
    <property type="evidence" value="ECO:0007669"/>
    <property type="project" value="InterPro"/>
</dbReference>
<evidence type="ECO:0000256" key="3">
    <source>
        <dbReference type="RuleBase" id="RU000461"/>
    </source>
</evidence>
<dbReference type="EMBL" id="AY574044">
    <property type="protein sequence ID" value="AAS87604.1"/>
    <property type="molecule type" value="mRNA"/>
</dbReference>
<dbReference type="PRINTS" id="PR00463">
    <property type="entry name" value="EP450I"/>
</dbReference>
<evidence type="ECO:0000313" key="4">
    <source>
        <dbReference type="EMBL" id="AAS87604.1"/>
    </source>
</evidence>
<keyword evidence="3" id="KW-0560">Oxidoreductase</keyword>
<dbReference type="InterPro" id="IPR002401">
    <property type="entry name" value="Cyt_P450_E_grp-I"/>
</dbReference>
<dbReference type="InterPro" id="IPR050196">
    <property type="entry name" value="Cytochrome_P450_Monoox"/>
</dbReference>
<sequence length="490" mass="56417">MWATQIRSNAAKASISCISVNTQNNRYLSACARLADDHEYLPVTFDERHLKKQARWSELFDGLFSYCIGLYVCMELSHPSPLSKLLSTAEPKDRISYRTIKPWIGDGLLVSSGEKWARNRRLLTPAFHFDVLKPYVGIFSSTANIMADKWRKILSKNDEPLEMFQHVSLMTLDSLLKCIFGQTGSVQNEGRDGSYIRSVYQLTELVMKRFQFFPYLIDWIYYFTPSALQVSPMLQHCPRILAWSDSRQEGREEKKRSRRNQVDSQNLDFLDILLDAKDSDGRGLTDEEIQHEVDTFMFEGHDTTASGLSWCLYNLARHPEYQDRCRKEVMDVMGDRSDVEWDDMSKLTFLTMCIKESLRLHPAVPNIGRSLTKPMTFPDGRTVPAETDLGIAIYGCHHNSALWENPEQYDPERFNAENSKDRPPHSFIPFSAGPRNCIGQHFAMHEMRSVLAVCLKNFQLRIDDTRILELLPQLVLKAKGGLWLKVTPIE</sequence>
<feature type="binding site" description="axial binding residue" evidence="2">
    <location>
        <position position="437"/>
    </location>
    <ligand>
        <name>heme</name>
        <dbReference type="ChEBI" id="CHEBI:30413"/>
    </ligand>
    <ligandPart>
        <name>Fe</name>
        <dbReference type="ChEBI" id="CHEBI:18248"/>
    </ligandPart>
</feature>
<dbReference type="PANTHER" id="PTHR24291:SF201">
    <property type="entry name" value="CYTOCHROME P450, FAMILY 4, SUBFAMILY B, POLYPEPTIDE 7"/>
    <property type="match status" value="1"/>
</dbReference>
<dbReference type="GO" id="GO:0020037">
    <property type="term" value="F:heme binding"/>
    <property type="evidence" value="ECO:0007669"/>
    <property type="project" value="InterPro"/>
</dbReference>
<evidence type="ECO:0000256" key="2">
    <source>
        <dbReference type="PIRSR" id="PIRSR602401-1"/>
    </source>
</evidence>
<dbReference type="AlphaFoldDB" id="Q6PW73"/>
<dbReference type="InterPro" id="IPR017972">
    <property type="entry name" value="Cyt_P450_CS"/>
</dbReference>
<dbReference type="PRINTS" id="PR00385">
    <property type="entry name" value="P450"/>
</dbReference>
<dbReference type="InterPro" id="IPR001128">
    <property type="entry name" value="Cyt_P450"/>
</dbReference>
<name>Q6PW73_9ANNE</name>
<dbReference type="PROSITE" id="PS00086">
    <property type="entry name" value="CYTOCHROME_P450"/>
    <property type="match status" value="1"/>
</dbReference>
<proteinExistence type="evidence at transcript level"/>
<dbReference type="GO" id="GO:0016705">
    <property type="term" value="F:oxidoreductase activity, acting on paired donors, with incorporation or reduction of molecular oxygen"/>
    <property type="evidence" value="ECO:0007669"/>
    <property type="project" value="InterPro"/>
</dbReference>
<comment type="similarity">
    <text evidence="1 3">Belongs to the cytochrome P450 family.</text>
</comment>
<dbReference type="PANTHER" id="PTHR24291">
    <property type="entry name" value="CYTOCHROME P450 FAMILY 4"/>
    <property type="match status" value="1"/>
</dbReference>